<dbReference type="Proteomes" id="UP001497516">
    <property type="component" value="Chromosome 10"/>
</dbReference>
<dbReference type="EMBL" id="OZ034814">
    <property type="protein sequence ID" value="CAL1361855.1"/>
    <property type="molecule type" value="Genomic_DNA"/>
</dbReference>
<accession>A0AAV2D0M0</accession>
<sequence length="96" mass="11489">MTQKGQAFLLRNPNRRSINRILDVEFERRRRGVNEGSLLCRHCNPPDLERVHPKRENLPQKWRPRPCFLYSNRQFLWPPGVFISNYEYQGIPPMVG</sequence>
<protein>
    <submittedName>
        <fullName evidence="1">Uncharacterized protein</fullName>
    </submittedName>
</protein>
<name>A0AAV2D0M0_9ROSI</name>
<organism evidence="1 2">
    <name type="scientific">Linum trigynum</name>
    <dbReference type="NCBI Taxonomy" id="586398"/>
    <lineage>
        <taxon>Eukaryota</taxon>
        <taxon>Viridiplantae</taxon>
        <taxon>Streptophyta</taxon>
        <taxon>Embryophyta</taxon>
        <taxon>Tracheophyta</taxon>
        <taxon>Spermatophyta</taxon>
        <taxon>Magnoliopsida</taxon>
        <taxon>eudicotyledons</taxon>
        <taxon>Gunneridae</taxon>
        <taxon>Pentapetalae</taxon>
        <taxon>rosids</taxon>
        <taxon>fabids</taxon>
        <taxon>Malpighiales</taxon>
        <taxon>Linaceae</taxon>
        <taxon>Linum</taxon>
    </lineage>
</organism>
<gene>
    <name evidence="1" type="ORF">LTRI10_LOCUS9187</name>
</gene>
<keyword evidence="2" id="KW-1185">Reference proteome</keyword>
<reference evidence="1 2" key="1">
    <citation type="submission" date="2024-04" db="EMBL/GenBank/DDBJ databases">
        <authorList>
            <person name="Fracassetti M."/>
        </authorList>
    </citation>
    <scope>NUCLEOTIDE SEQUENCE [LARGE SCALE GENOMIC DNA]</scope>
</reference>
<dbReference type="AlphaFoldDB" id="A0AAV2D0M0"/>
<evidence type="ECO:0000313" key="1">
    <source>
        <dbReference type="EMBL" id="CAL1361855.1"/>
    </source>
</evidence>
<evidence type="ECO:0000313" key="2">
    <source>
        <dbReference type="Proteomes" id="UP001497516"/>
    </source>
</evidence>
<proteinExistence type="predicted"/>